<evidence type="ECO:0000313" key="4">
    <source>
        <dbReference type="Proteomes" id="UP001217089"/>
    </source>
</evidence>
<evidence type="ECO:0000256" key="1">
    <source>
        <dbReference type="SAM" id="MobiDB-lite"/>
    </source>
</evidence>
<keyword evidence="4" id="KW-1185">Reference proteome</keyword>
<proteinExistence type="predicted"/>
<organism evidence="3 4">
    <name type="scientific">Tegillarca granosa</name>
    <name type="common">Malaysian cockle</name>
    <name type="synonym">Anadara granosa</name>
    <dbReference type="NCBI Taxonomy" id="220873"/>
    <lineage>
        <taxon>Eukaryota</taxon>
        <taxon>Metazoa</taxon>
        <taxon>Spiralia</taxon>
        <taxon>Lophotrochozoa</taxon>
        <taxon>Mollusca</taxon>
        <taxon>Bivalvia</taxon>
        <taxon>Autobranchia</taxon>
        <taxon>Pteriomorphia</taxon>
        <taxon>Arcoida</taxon>
        <taxon>Arcoidea</taxon>
        <taxon>Arcidae</taxon>
        <taxon>Tegillarca</taxon>
    </lineage>
</organism>
<accession>A0ABQ9EJG9</accession>
<dbReference type="PANTHER" id="PTHR22255">
    <property type="entry name" value="LP06548P"/>
    <property type="match status" value="1"/>
</dbReference>
<dbReference type="InterPro" id="IPR055473">
    <property type="entry name" value="DUF7045"/>
</dbReference>
<name>A0ABQ9EJG9_TEGGR</name>
<gene>
    <name evidence="3" type="ORF">KUTeg_015963</name>
</gene>
<protein>
    <recommendedName>
        <fullName evidence="2">DUF7045 domain-containing protein</fullName>
    </recommendedName>
</protein>
<evidence type="ECO:0000259" key="2">
    <source>
        <dbReference type="Pfam" id="PF23073"/>
    </source>
</evidence>
<evidence type="ECO:0000313" key="3">
    <source>
        <dbReference type="EMBL" id="KAJ8305418.1"/>
    </source>
</evidence>
<dbReference type="Proteomes" id="UP001217089">
    <property type="component" value="Unassembled WGS sequence"/>
</dbReference>
<reference evidence="3 4" key="1">
    <citation type="submission" date="2022-12" db="EMBL/GenBank/DDBJ databases">
        <title>Chromosome-level genome of Tegillarca granosa.</title>
        <authorList>
            <person name="Kim J."/>
        </authorList>
    </citation>
    <scope>NUCLEOTIDE SEQUENCE [LARGE SCALE GENOMIC DNA]</scope>
    <source>
        <strain evidence="3">Teg-2019</strain>
        <tissue evidence="3">Adductor muscle</tissue>
    </source>
</reference>
<dbReference type="EMBL" id="JARBDR010000813">
    <property type="protein sequence ID" value="KAJ8305418.1"/>
    <property type="molecule type" value="Genomic_DNA"/>
</dbReference>
<dbReference type="PANTHER" id="PTHR22255:SF9">
    <property type="entry name" value="LP06548P"/>
    <property type="match status" value="1"/>
</dbReference>
<comment type="caution">
    <text evidence="3">The sequence shown here is derived from an EMBL/GenBank/DDBJ whole genome shotgun (WGS) entry which is preliminary data.</text>
</comment>
<feature type="domain" description="DUF7045" evidence="2">
    <location>
        <begin position="45"/>
        <end position="142"/>
    </location>
</feature>
<dbReference type="Pfam" id="PF23073">
    <property type="entry name" value="DUF7045"/>
    <property type="match status" value="1"/>
</dbReference>
<feature type="region of interest" description="Disordered" evidence="1">
    <location>
        <begin position="166"/>
        <end position="188"/>
    </location>
</feature>
<sequence>MPQPWFDKEPFGRPTNDLHINCNDSQFNGAEKHILIPYNNKTTDCPAEGSFTYMDKSSDCRGRFNIGCRNKNEMEIESSCRANELTGTAKVDIYQCLVQWKEDDTHYVIAQKSGDVRKEAKCLAFRHTQSGLDVQEDSYCGKNREVRRNGVIYYVLFKPADKCVEKPKVPSPPTDTLPPKGITSDRSSIIDADSSSNRLRSDLSICVLVLLTFLHHQLGER</sequence>